<accession>A0AAX1TN34</accession>
<feature type="transmembrane region" description="Helical" evidence="1">
    <location>
        <begin position="307"/>
        <end position="326"/>
    </location>
</feature>
<organism evidence="2 3">
    <name type="scientific">Fusobacterium ulcerans</name>
    <dbReference type="NCBI Taxonomy" id="861"/>
    <lineage>
        <taxon>Bacteria</taxon>
        <taxon>Fusobacteriati</taxon>
        <taxon>Fusobacteriota</taxon>
        <taxon>Fusobacteriia</taxon>
        <taxon>Fusobacteriales</taxon>
        <taxon>Fusobacteriaceae</taxon>
        <taxon>Fusobacterium</taxon>
    </lineage>
</organism>
<dbReference type="PANTHER" id="PTHR38457">
    <property type="entry name" value="REGULATOR ABRB-RELATED"/>
    <property type="match status" value="1"/>
</dbReference>
<dbReference type="PIRSF" id="PIRSF038991">
    <property type="entry name" value="Protein_AbrB"/>
    <property type="match status" value="1"/>
</dbReference>
<reference evidence="2 3" key="1">
    <citation type="submission" date="2018-06" db="EMBL/GenBank/DDBJ databases">
        <authorList>
            <consortium name="Pathogen Informatics"/>
            <person name="Doyle S."/>
        </authorList>
    </citation>
    <scope>NUCLEOTIDE SEQUENCE [LARGE SCALE GENOMIC DNA]</scope>
    <source>
        <strain evidence="2 3">NCTC12112</strain>
    </source>
</reference>
<dbReference type="NCBIfam" id="TIGR03082">
    <property type="entry name" value="Gneg_AbrB_dup"/>
    <property type="match status" value="2"/>
</dbReference>
<evidence type="ECO:0000313" key="3">
    <source>
        <dbReference type="Proteomes" id="UP000249008"/>
    </source>
</evidence>
<dbReference type="AlphaFoldDB" id="A0AAX1TN34"/>
<evidence type="ECO:0000313" key="2">
    <source>
        <dbReference type="EMBL" id="SQJ02751.1"/>
    </source>
</evidence>
<gene>
    <name evidence="2" type="ORF">NCTC12112_01570</name>
</gene>
<dbReference type="RefSeq" id="WP_005977139.1">
    <property type="nucleotide sequence ID" value="NZ_CABKNW010000002.1"/>
</dbReference>
<keyword evidence="1" id="KW-0812">Transmembrane</keyword>
<keyword evidence="1" id="KW-1133">Transmembrane helix</keyword>
<dbReference type="PANTHER" id="PTHR38457:SF1">
    <property type="entry name" value="REGULATOR ABRB-RELATED"/>
    <property type="match status" value="1"/>
</dbReference>
<dbReference type="KEGG" id="ful:C4N20_14975"/>
<feature type="transmembrane region" description="Helical" evidence="1">
    <location>
        <begin position="272"/>
        <end position="295"/>
    </location>
</feature>
<dbReference type="GO" id="GO:0010468">
    <property type="term" value="P:regulation of gene expression"/>
    <property type="evidence" value="ECO:0007669"/>
    <property type="project" value="InterPro"/>
</dbReference>
<dbReference type="GO" id="GO:0016020">
    <property type="term" value="C:membrane"/>
    <property type="evidence" value="ECO:0007669"/>
    <property type="project" value="InterPro"/>
</dbReference>
<evidence type="ECO:0000256" key="1">
    <source>
        <dbReference type="SAM" id="Phobius"/>
    </source>
</evidence>
<keyword evidence="1" id="KW-0472">Membrane</keyword>
<feature type="transmembrane region" description="Helical" evidence="1">
    <location>
        <begin position="137"/>
        <end position="155"/>
    </location>
</feature>
<dbReference type="GeneID" id="78456128"/>
<keyword evidence="2" id="KW-0503">Monooxygenase</keyword>
<keyword evidence="2" id="KW-0560">Oxidoreductase</keyword>
<dbReference type="EMBL" id="LS483487">
    <property type="protein sequence ID" value="SQJ02751.1"/>
    <property type="molecule type" value="Genomic_DNA"/>
</dbReference>
<proteinExistence type="predicted"/>
<dbReference type="Pfam" id="PF05145">
    <property type="entry name" value="AbrB"/>
    <property type="match status" value="1"/>
</dbReference>
<sequence length="357" mass="38587">MWFFITFFVGLIGAGIALKCKVPAGAMIGSLFAVAIFSIVTGKAYLPQSYKVIAQISTGAFIGARIKYNDIVELKKVFKPAVIMVILMALINFVMGYFLYKSSDMDMKTALFCTAPGGIMDMTLIAYDFGADTSKVAVMQMMRLVSVMCLIPVLIKGVIRYYKAKSPADNIDTAKTAEEKVIKNEKEKTPFMVNFKKIAITMIIGTISGFIGYFAGIPAGAMSVSMAGVAAYNIKSNKAFMPIKLRQFIQVLGGALIGAKMTMGDLLGLKTIAVPVLIVISGFCLMNLILGIMVYKISDFNIPTSMFSAAPGGISDIAIIAGELGADTPKVAVMQFIRLVSVIAFYPILIKIIIQYF</sequence>
<name>A0AAX1TN34_9FUSO</name>
<dbReference type="Proteomes" id="UP000249008">
    <property type="component" value="Chromosome 1"/>
</dbReference>
<feature type="transmembrane region" description="Helical" evidence="1">
    <location>
        <begin position="81"/>
        <end position="100"/>
    </location>
</feature>
<feature type="transmembrane region" description="Helical" evidence="1">
    <location>
        <begin position="332"/>
        <end position="354"/>
    </location>
</feature>
<feature type="transmembrane region" description="Helical" evidence="1">
    <location>
        <begin position="198"/>
        <end position="216"/>
    </location>
</feature>
<protein>
    <submittedName>
        <fullName evidence="2">Ammonia monooxygenase</fullName>
    </submittedName>
</protein>
<dbReference type="InterPro" id="IPR017516">
    <property type="entry name" value="AbrB_dup"/>
</dbReference>
<dbReference type="InterPro" id="IPR007820">
    <property type="entry name" value="AbrB_fam"/>
</dbReference>
<dbReference type="GO" id="GO:0004497">
    <property type="term" value="F:monooxygenase activity"/>
    <property type="evidence" value="ECO:0007669"/>
    <property type="project" value="UniProtKB-KW"/>
</dbReference>
<feature type="transmembrane region" description="Helical" evidence="1">
    <location>
        <begin position="27"/>
        <end position="46"/>
    </location>
</feature>